<dbReference type="PANTHER" id="PTHR21683">
    <property type="entry name" value="COILED-COIL DOMAIN-CONTAINING PROTEIN 42 LIKE-2-LIKE-RELATED"/>
    <property type="match status" value="1"/>
</dbReference>
<dbReference type="AlphaFoldDB" id="A0A1W4XH95"/>
<dbReference type="STRING" id="224129.A0A1W4XH95"/>
<name>A0A1W4XH95_AGRPL</name>
<sequence>MAKAAEYPEIYDIDEVAEEEHLSGYTDILNHLRNLEIEGEKTYESDTRSLSVKLDNKSRPSHKVIRHPKPVILKRQKAKPKPKPRVPVPTNLQKIFGNKRVVKEHYFTAGSQITKENERDLLTEQSPFKYPDDLEEFAYKILTKTWNEKLVRKELALRYNERNGYRSRQQLDRLNRLYVEEPQFAKLKTVTDYDPDYFKTIANRPIDKPFKLNDYVNNLREVLRTKVVTGYRMDELYLMEENIMEEEKVIKAIKNEFKIYIEKFEEFLYEDYKRSIEALRQSETEEAQSQVMYFEYVELSKELSSITSTIYRLEERWRLLKLYQKCLYLASPLTWRMKNDFYLNLDAKEDPKQLFAMYQLNAGEMASLHKLIQNFNEGTAIQNEPALYFEEPKQLWQVFRFMEIQNLNSLLHCEELENPLENVKLQMETIKKRFQTNLGEVQELVHNVAGGILWEEERARQLEKLARELISGKFREYTINDDILDLAVFVEDVFEIHVGPNDTNILPIDMMRMVELKYRQFILQLDQLPQSIVHKAESSCYIEEARIMKVAIDAAKKVIQIERMIKNLSRILEPVPAKYQKDLKWRSPPVDPVKIPTPPPEPLSVAEVEQLIFFNDVCEADVDD</sequence>
<proteinExistence type="predicted"/>
<gene>
    <name evidence="2" type="primary">LOC108741754</name>
</gene>
<dbReference type="InterPro" id="IPR051147">
    <property type="entry name" value="CFAP_domain-containing"/>
</dbReference>
<dbReference type="InParanoid" id="A0A1W4XH95"/>
<accession>A0A1W4XH95</accession>
<dbReference type="GeneID" id="108741754"/>
<protein>
    <submittedName>
        <fullName evidence="2">Cilia- and flagella-associated protein 100-like</fullName>
    </submittedName>
</protein>
<dbReference type="Proteomes" id="UP000192223">
    <property type="component" value="Unplaced"/>
</dbReference>
<keyword evidence="1" id="KW-1185">Reference proteome</keyword>
<organism evidence="1 2">
    <name type="scientific">Agrilus planipennis</name>
    <name type="common">Emerald ash borer</name>
    <name type="synonym">Agrilus marcopoli</name>
    <dbReference type="NCBI Taxonomy" id="224129"/>
    <lineage>
        <taxon>Eukaryota</taxon>
        <taxon>Metazoa</taxon>
        <taxon>Ecdysozoa</taxon>
        <taxon>Arthropoda</taxon>
        <taxon>Hexapoda</taxon>
        <taxon>Insecta</taxon>
        <taxon>Pterygota</taxon>
        <taxon>Neoptera</taxon>
        <taxon>Endopterygota</taxon>
        <taxon>Coleoptera</taxon>
        <taxon>Polyphaga</taxon>
        <taxon>Elateriformia</taxon>
        <taxon>Buprestoidea</taxon>
        <taxon>Buprestidae</taxon>
        <taxon>Agrilinae</taxon>
        <taxon>Agrilus</taxon>
    </lineage>
</organism>
<reference evidence="2" key="1">
    <citation type="submission" date="2025-08" db="UniProtKB">
        <authorList>
            <consortium name="RefSeq"/>
        </authorList>
    </citation>
    <scope>IDENTIFICATION</scope>
    <source>
        <tissue evidence="2">Entire body</tissue>
    </source>
</reference>
<dbReference type="KEGG" id="apln:108741754"/>
<evidence type="ECO:0000313" key="1">
    <source>
        <dbReference type="Proteomes" id="UP000192223"/>
    </source>
</evidence>
<dbReference type="OrthoDB" id="10264063at2759"/>
<dbReference type="RefSeq" id="XP_018332162.1">
    <property type="nucleotide sequence ID" value="XM_018476660.1"/>
</dbReference>
<dbReference type="PANTHER" id="PTHR21683:SF3">
    <property type="entry name" value="CILIA AND FLAGELLA ASSOCIATED PROTEIN 100"/>
    <property type="match status" value="1"/>
</dbReference>
<evidence type="ECO:0000313" key="2">
    <source>
        <dbReference type="RefSeq" id="XP_018332162.1"/>
    </source>
</evidence>